<reference evidence="2 3" key="2">
    <citation type="journal article" date="2023" name="ChemBioChem">
        <title>Acyltransferase Domain Exchange between Two Independent Type I Polyketide Synthases in the Same Producer Strain of Macrolide Antibiotics.</title>
        <authorList>
            <person name="Kudo F."/>
            <person name="Kishikawa K."/>
            <person name="Tsuboi K."/>
            <person name="Kido T."/>
            <person name="Usui T."/>
            <person name="Hashimoto J."/>
            <person name="Shin-Ya K."/>
            <person name="Miyanaga A."/>
            <person name="Eguchi T."/>
        </authorList>
    </citation>
    <scope>NUCLEOTIDE SEQUENCE [LARGE SCALE GENOMIC DNA]</scope>
    <source>
        <strain evidence="2 3">A-8890</strain>
    </source>
</reference>
<keyword evidence="1" id="KW-0812">Transmembrane</keyword>
<feature type="transmembrane region" description="Helical" evidence="1">
    <location>
        <begin position="69"/>
        <end position="88"/>
    </location>
</feature>
<accession>A0ABM7FCL0</accession>
<proteinExistence type="predicted"/>
<dbReference type="RefSeq" id="WP_286253622.1">
    <property type="nucleotide sequence ID" value="NZ_AP018448.1"/>
</dbReference>
<reference evidence="2 3" key="1">
    <citation type="journal article" date="2010" name="ChemBioChem">
        <title>Cloning and characterization of the biosynthetic gene cluster of 16-membered macrolide antibiotic FD-891: involvement of a dual functional cytochrome P450 monooxygenase catalyzing epoxidation and hydroxylation.</title>
        <authorList>
            <person name="Kudo F."/>
            <person name="Motegi A."/>
            <person name="Mizoue K."/>
            <person name="Eguchi T."/>
        </authorList>
    </citation>
    <scope>NUCLEOTIDE SEQUENCE [LARGE SCALE GENOMIC DNA]</scope>
    <source>
        <strain evidence="2 3">A-8890</strain>
    </source>
</reference>
<dbReference type="EMBL" id="AP018448">
    <property type="protein sequence ID" value="BBC33847.1"/>
    <property type="molecule type" value="Genomic_DNA"/>
</dbReference>
<sequence length="249" mass="26224">MSTSTADKINAIASVTGVVLGAGALVADHYATLPDWFGTAGALVIGGALALGAWRWLSPASHSTLLHRLVIGLLAALTGVVAVLVWPGPKPTQADAKPSGDPTKGIDVTKVGDTVPGPDTEKIKACIAVSGVGKMPKGYQLWVANNFDIDGEADPANLYNLQRVVQTKGQATWHTPVFGVGEGQKHKGTYFWIHVFLLPRSSDTVLQNLLGDAPGFKETLPGTKPIESIRVQSTGVWNCPYPPAKKEKS</sequence>
<protein>
    <submittedName>
        <fullName evidence="2">Uncharacterized protein</fullName>
    </submittedName>
</protein>
<keyword evidence="3" id="KW-1185">Reference proteome</keyword>
<keyword evidence="1" id="KW-0472">Membrane</keyword>
<dbReference type="Proteomes" id="UP001321542">
    <property type="component" value="Chromosome"/>
</dbReference>
<feature type="transmembrane region" description="Helical" evidence="1">
    <location>
        <begin position="12"/>
        <end position="30"/>
    </location>
</feature>
<name>A0ABM7FCL0_9ACTN</name>
<keyword evidence="1" id="KW-1133">Transmembrane helix</keyword>
<evidence type="ECO:0000313" key="2">
    <source>
        <dbReference type="EMBL" id="BBC33847.1"/>
    </source>
</evidence>
<evidence type="ECO:0000313" key="3">
    <source>
        <dbReference type="Proteomes" id="UP001321542"/>
    </source>
</evidence>
<organism evidence="2 3">
    <name type="scientific">Streptomyces graminofaciens</name>
    <dbReference type="NCBI Taxonomy" id="68212"/>
    <lineage>
        <taxon>Bacteria</taxon>
        <taxon>Bacillati</taxon>
        <taxon>Actinomycetota</taxon>
        <taxon>Actinomycetes</taxon>
        <taxon>Kitasatosporales</taxon>
        <taxon>Streptomycetaceae</taxon>
        <taxon>Streptomyces</taxon>
    </lineage>
</organism>
<feature type="transmembrane region" description="Helical" evidence="1">
    <location>
        <begin position="36"/>
        <end position="57"/>
    </location>
</feature>
<gene>
    <name evidence="2" type="ORF">SGFS_051410</name>
</gene>
<evidence type="ECO:0000256" key="1">
    <source>
        <dbReference type="SAM" id="Phobius"/>
    </source>
</evidence>